<dbReference type="FunFam" id="3.20.100.30:FF:000002">
    <property type="entry name" value="Vacuolar transporter chaperone"/>
    <property type="match status" value="1"/>
</dbReference>
<dbReference type="GO" id="GO:0000329">
    <property type="term" value="C:fungal-type vacuole membrane"/>
    <property type="evidence" value="ECO:0007669"/>
    <property type="project" value="TreeGrafter"/>
</dbReference>
<dbReference type="EMBL" id="VNKQ01000011">
    <property type="protein sequence ID" value="KAG0647839.1"/>
    <property type="molecule type" value="Genomic_DNA"/>
</dbReference>
<dbReference type="InterPro" id="IPR003807">
    <property type="entry name" value="DUF202"/>
</dbReference>
<feature type="compositionally biased region" description="Basic residues" evidence="6">
    <location>
        <begin position="791"/>
        <end position="803"/>
    </location>
</feature>
<proteinExistence type="predicted"/>
<evidence type="ECO:0000256" key="3">
    <source>
        <dbReference type="ARBA" id="ARBA00022692"/>
    </source>
</evidence>
<feature type="region of interest" description="Disordered" evidence="6">
    <location>
        <begin position="1398"/>
        <end position="1418"/>
    </location>
</feature>
<feature type="region of interest" description="Disordered" evidence="6">
    <location>
        <begin position="754"/>
        <end position="836"/>
    </location>
</feature>
<dbReference type="GO" id="GO:0033254">
    <property type="term" value="C:vacuolar transporter chaperone complex"/>
    <property type="evidence" value="ECO:0007669"/>
    <property type="project" value="TreeGrafter"/>
</dbReference>
<keyword evidence="4 7" id="KW-1133">Transmembrane helix</keyword>
<keyword evidence="5 7" id="KW-0472">Membrane</keyword>
<evidence type="ECO:0000256" key="6">
    <source>
        <dbReference type="SAM" id="MobiDB-lite"/>
    </source>
</evidence>
<evidence type="ECO:0000313" key="10">
    <source>
        <dbReference type="Proteomes" id="UP000785200"/>
    </source>
</evidence>
<keyword evidence="10" id="KW-1185">Reference proteome</keyword>
<accession>A0A9P6VHJ2</accession>
<dbReference type="PANTHER" id="PTHR46140:SF2">
    <property type="entry name" value="VACUOLAR TRANSPORTER CHAPERONE 3 COMPLEX SUBUNIT 3-RELATED"/>
    <property type="match status" value="1"/>
</dbReference>
<reference evidence="9" key="1">
    <citation type="submission" date="2019-07" db="EMBL/GenBank/DDBJ databases">
        <title>Hyphodiscus hymeniophilus genome sequencing and assembly.</title>
        <authorList>
            <person name="Kramer G."/>
            <person name="Nodwell J."/>
        </authorList>
    </citation>
    <scope>NUCLEOTIDE SEQUENCE</scope>
    <source>
        <strain evidence="9">ATCC 34498</strain>
    </source>
</reference>
<protein>
    <submittedName>
        <fullName evidence="9">Phosphate metabolism 1</fullName>
    </submittedName>
</protein>
<dbReference type="Pfam" id="PF09359">
    <property type="entry name" value="VTC"/>
    <property type="match status" value="1"/>
</dbReference>
<keyword evidence="3 7" id="KW-0812">Transmembrane</keyword>
<dbReference type="PROSITE" id="PS51382">
    <property type="entry name" value="SPX"/>
    <property type="match status" value="1"/>
</dbReference>
<feature type="transmembrane region" description="Helical" evidence="7">
    <location>
        <begin position="715"/>
        <end position="734"/>
    </location>
</feature>
<comment type="caution">
    <text evidence="9">The sequence shown here is derived from an EMBL/GenBank/DDBJ whole genome shotgun (WGS) entry which is preliminary data.</text>
</comment>
<evidence type="ECO:0000256" key="4">
    <source>
        <dbReference type="ARBA" id="ARBA00022989"/>
    </source>
</evidence>
<sequence length="1492" mass="168695">MRFGKTLRDSVYPPWKGEYIDYGKLKGMLREGNDDDRPWTEDDENKFCDEILNTQVEKVADFQASVFKTLEDRTNKAGQKLRDLAPEDGNAPGDITTGRFKEIEAELDSILNETRELKKYSSINYTGFLKIVKKHDRKRGSNYKIRPMMQMTLAKRPFNSEQSYAPLLNKLSMMYFVVRQQLDESVDQPGAPSNDVQSETQNGERYTAHKFWIHPDNLLEVKTYILRRLPTLVYSEQSSKGIEAQGDPTLTSLYFDSPNFPLYTGKVERQTDASSLRIRWYGQLDGNPELFFEQKIIHENGTSEDKKFMIKQKYIEAFIKGEYKMEKSIQKMERQGQPKDRIAEFKDTVESIQKFILDNDLQPILRANYTRTAFQKPLDNKVRISIDTSLAFIREDSLDADRPCRNPNNWHRLDIDNGSMVYPFQNIGQGEVSRFPYSVLEVKVKEGGNKKNSQWVDDLMASHLVHKASRFSKFVHGVASLFEDHVNNLPFWISEVDTDIRKDPEIAFREEEERKAKKAENDLVVGSFLGTKSLSYKQQVSSPAGKSYMTDRLASEERTGQRSDFTSNGKSTNNTAATDRGDDGEERGEYGTLSSIFPSFSLSRYAQSRREQHVVLPEGVTKPTQLIKDSGPLQVEPKVWLANERTFLKWQHICVLLGGLAVGLYTAAGEDTVAEFMGIAYIAIAVFAGAWGYYMHYTRRNLIVARSGKHFDNMIGPMVVSFALMVALILNFVFQYQDAISRLNITDSAKPIASAGGGDWAESINGVQDADRPRRRRERDHERERPNTASPRHHGGRERRHSHSQADITLAYSASPSRADPLPVSQQRTKVWPPPDVKKEAELSQGKALELIANGVPLFKGHKRPVPHASDDYQFFYATANGNDDKGDDRADAYKTAFTADSFCLMGPGPAEWPWETLEQPSMEFCYGTRPGTITLNMWVAMNGNSNLSLELRDPGVLPREVGLDVILERLIYLETSFEEDYPEVMYKNLYKNLLRDPDKYLSPHIAMERQIADLIVVLSRPEWTDFSKPENQVVAKFFASATYTDHGRYKSFFHQLLLSMELDLRINSKSHLVPAKERLLSQLPPSIAWDLALARKWRESMTIEKYKTGGDVEQIRFHLKAKTKQVKALRKFARAMKWPNLAKVDDVLKERDSEAPPLEDRSSDTMSYFTGMILPGVTMPWLVMNSLIDCDDDTGSSNLAALTHMHPNSGFQYKSTTYWSATSIVGKVLAPTCKQIAGWIGPVRPAPDLERVQIARIRQRPPKQRLTKNDVDSMTIRSDPLGPPSDLYPVAEYVLPGNDKEKDVIDGIRIEKLALKSISSSVPEGVRNKPLTYDAAVQFAIDGCSWPLRLSYDVSYISAYPCAHGPHVLFHDYIYKSVNVDEILKIRDWGSLSAGNESLGPGSSTGDKSKSALGSEVDNDEREKVLVIQAGGVKDNEVLARAWCSHWGLGAVVADSERTCVACAIREAYAACLNVVILIDALVDDDQAYHS</sequence>
<dbReference type="CDD" id="cd14480">
    <property type="entry name" value="SPX_VTC2_like"/>
    <property type="match status" value="1"/>
</dbReference>
<evidence type="ECO:0000256" key="7">
    <source>
        <dbReference type="SAM" id="Phobius"/>
    </source>
</evidence>
<keyword evidence="2" id="KW-0926">Vacuole</keyword>
<feature type="compositionally biased region" description="Polar residues" evidence="6">
    <location>
        <begin position="1398"/>
        <end position="1407"/>
    </location>
</feature>
<name>A0A9P6VHJ2_9HELO</name>
<evidence type="ECO:0000259" key="8">
    <source>
        <dbReference type="PROSITE" id="PS51382"/>
    </source>
</evidence>
<feature type="transmembrane region" description="Helical" evidence="7">
    <location>
        <begin position="673"/>
        <end position="694"/>
    </location>
</feature>
<dbReference type="Gene3D" id="3.20.100.30">
    <property type="entry name" value="VTC, catalytic tunnel domain"/>
    <property type="match status" value="1"/>
</dbReference>
<dbReference type="PANTHER" id="PTHR46140">
    <property type="entry name" value="VACUOLAR TRANSPORTER CHAPERONE 1-RELATED"/>
    <property type="match status" value="1"/>
</dbReference>
<feature type="domain" description="SPX" evidence="8">
    <location>
        <begin position="1"/>
        <end position="149"/>
    </location>
</feature>
<dbReference type="GO" id="GO:0006799">
    <property type="term" value="P:polyphosphate biosynthetic process"/>
    <property type="evidence" value="ECO:0007669"/>
    <property type="project" value="UniProtKB-ARBA"/>
</dbReference>
<dbReference type="InterPro" id="IPR051572">
    <property type="entry name" value="VTC_Complex_Subunit"/>
</dbReference>
<dbReference type="OrthoDB" id="6493944at2759"/>
<gene>
    <name evidence="9" type="ORF">D0Z07_6019</name>
</gene>
<feature type="compositionally biased region" description="Polar residues" evidence="6">
    <location>
        <begin position="562"/>
        <end position="577"/>
    </location>
</feature>
<dbReference type="Proteomes" id="UP000785200">
    <property type="component" value="Unassembled WGS sequence"/>
</dbReference>
<evidence type="ECO:0000256" key="5">
    <source>
        <dbReference type="ARBA" id="ARBA00023136"/>
    </source>
</evidence>
<evidence type="ECO:0000256" key="1">
    <source>
        <dbReference type="ARBA" id="ARBA00004128"/>
    </source>
</evidence>
<dbReference type="InterPro" id="IPR042267">
    <property type="entry name" value="VTC_sf"/>
</dbReference>
<evidence type="ECO:0000313" key="9">
    <source>
        <dbReference type="EMBL" id="KAG0647839.1"/>
    </source>
</evidence>
<comment type="subcellular location">
    <subcellularLocation>
        <location evidence="1">Vacuole membrane</location>
        <topology evidence="1">Multi-pass membrane protein</topology>
    </subcellularLocation>
</comment>
<dbReference type="InterPro" id="IPR004331">
    <property type="entry name" value="SPX_dom"/>
</dbReference>
<dbReference type="InterPro" id="IPR018966">
    <property type="entry name" value="VTC_domain"/>
</dbReference>
<feature type="region of interest" description="Disordered" evidence="6">
    <location>
        <begin position="540"/>
        <end position="591"/>
    </location>
</feature>
<organism evidence="9 10">
    <name type="scientific">Hyphodiscus hymeniophilus</name>
    <dbReference type="NCBI Taxonomy" id="353542"/>
    <lineage>
        <taxon>Eukaryota</taxon>
        <taxon>Fungi</taxon>
        <taxon>Dikarya</taxon>
        <taxon>Ascomycota</taxon>
        <taxon>Pezizomycotina</taxon>
        <taxon>Leotiomycetes</taxon>
        <taxon>Helotiales</taxon>
        <taxon>Hyphodiscaceae</taxon>
        <taxon>Hyphodiscus</taxon>
    </lineage>
</organism>
<evidence type="ECO:0000256" key="2">
    <source>
        <dbReference type="ARBA" id="ARBA00022554"/>
    </source>
</evidence>
<dbReference type="Pfam" id="PF02656">
    <property type="entry name" value="DUF202"/>
    <property type="match status" value="1"/>
</dbReference>